<name>A0A255ZGN4_9FLAO</name>
<evidence type="ECO:0000313" key="5">
    <source>
        <dbReference type="EMBL" id="OYQ40582.1"/>
    </source>
</evidence>
<dbReference type="Gene3D" id="3.40.50.300">
    <property type="entry name" value="P-loop containing nucleotide triphosphate hydrolases"/>
    <property type="match status" value="1"/>
</dbReference>
<dbReference type="InterPro" id="IPR050153">
    <property type="entry name" value="Metal_Ion_Import_ABC"/>
</dbReference>
<comment type="caution">
    <text evidence="5">The sequence shown here is derived from an EMBL/GenBank/DDBJ whole genome shotgun (WGS) entry which is preliminary data.</text>
</comment>
<dbReference type="RefSeq" id="WP_094487337.1">
    <property type="nucleotide sequence ID" value="NZ_NOXX01000222.1"/>
</dbReference>
<dbReference type="InterPro" id="IPR003439">
    <property type="entry name" value="ABC_transporter-like_ATP-bd"/>
</dbReference>
<feature type="domain" description="ABC transporter" evidence="4">
    <location>
        <begin position="3"/>
        <end position="247"/>
    </location>
</feature>
<keyword evidence="2" id="KW-0547">Nucleotide-binding</keyword>
<evidence type="ECO:0000313" key="6">
    <source>
        <dbReference type="Proteomes" id="UP000216035"/>
    </source>
</evidence>
<dbReference type="GO" id="GO:0016887">
    <property type="term" value="F:ATP hydrolysis activity"/>
    <property type="evidence" value="ECO:0007669"/>
    <property type="project" value="InterPro"/>
</dbReference>
<dbReference type="SUPFAM" id="SSF52540">
    <property type="entry name" value="P-loop containing nucleoside triphosphate hydrolases"/>
    <property type="match status" value="1"/>
</dbReference>
<keyword evidence="3" id="KW-0067">ATP-binding</keyword>
<dbReference type="PANTHER" id="PTHR42734">
    <property type="entry name" value="METAL TRANSPORT SYSTEM ATP-BINDING PROTEIN TM_0124-RELATED"/>
    <property type="match status" value="1"/>
</dbReference>
<evidence type="ECO:0000256" key="1">
    <source>
        <dbReference type="ARBA" id="ARBA00022448"/>
    </source>
</evidence>
<dbReference type="EMBL" id="NOXX01000222">
    <property type="protein sequence ID" value="OYQ40582.1"/>
    <property type="molecule type" value="Genomic_DNA"/>
</dbReference>
<dbReference type="OrthoDB" id="9787851at2"/>
<keyword evidence="6" id="KW-1185">Reference proteome</keyword>
<evidence type="ECO:0000259" key="4">
    <source>
        <dbReference type="PROSITE" id="PS50893"/>
    </source>
</evidence>
<keyword evidence="1" id="KW-0813">Transport</keyword>
<dbReference type="AlphaFoldDB" id="A0A255ZGN4"/>
<dbReference type="PANTHER" id="PTHR42734:SF21">
    <property type="entry name" value="IRON ABC TRANSPORTER, ATP-BINDING PROTEIN"/>
    <property type="match status" value="1"/>
</dbReference>
<gene>
    <name evidence="5" type="ORF">CHX27_13765</name>
</gene>
<dbReference type="GO" id="GO:0005524">
    <property type="term" value="F:ATP binding"/>
    <property type="evidence" value="ECO:0007669"/>
    <property type="project" value="UniProtKB-KW"/>
</dbReference>
<evidence type="ECO:0000256" key="2">
    <source>
        <dbReference type="ARBA" id="ARBA00022741"/>
    </source>
</evidence>
<dbReference type="SMART" id="SM00382">
    <property type="entry name" value="AAA"/>
    <property type="match status" value="1"/>
</dbReference>
<dbReference type="PROSITE" id="PS50893">
    <property type="entry name" value="ABC_TRANSPORTER_2"/>
    <property type="match status" value="1"/>
</dbReference>
<dbReference type="Proteomes" id="UP000216035">
    <property type="component" value="Unassembled WGS sequence"/>
</dbReference>
<organism evidence="5 6">
    <name type="scientific">Flavobacterium aurantiibacter</name>
    <dbReference type="NCBI Taxonomy" id="2023067"/>
    <lineage>
        <taxon>Bacteria</taxon>
        <taxon>Pseudomonadati</taxon>
        <taxon>Bacteroidota</taxon>
        <taxon>Flavobacteriia</taxon>
        <taxon>Flavobacteriales</taxon>
        <taxon>Flavobacteriaceae</taxon>
        <taxon>Flavobacterium</taxon>
    </lineage>
</organism>
<dbReference type="InterPro" id="IPR003593">
    <property type="entry name" value="AAA+_ATPase"/>
</dbReference>
<proteinExistence type="predicted"/>
<evidence type="ECO:0000256" key="3">
    <source>
        <dbReference type="ARBA" id="ARBA00022840"/>
    </source>
</evidence>
<reference evidence="5 6" key="1">
    <citation type="submission" date="2017-07" db="EMBL/GenBank/DDBJ databases">
        <title>Flavobacterium cyanobacteriorum sp. nov., isolated from cyanobacterial aggregates in a eutrophic lake.</title>
        <authorList>
            <person name="Cai H."/>
        </authorList>
    </citation>
    <scope>NUCLEOTIDE SEQUENCE [LARGE SCALE GENOMIC DNA]</scope>
    <source>
        <strain evidence="5 6">TH167</strain>
    </source>
</reference>
<dbReference type="CDD" id="cd03214">
    <property type="entry name" value="ABC_Iron-Siderophores_B12_Hemin"/>
    <property type="match status" value="1"/>
</dbReference>
<dbReference type="InterPro" id="IPR027417">
    <property type="entry name" value="P-loop_NTPase"/>
</dbReference>
<protein>
    <recommendedName>
        <fullName evidence="4">ABC transporter domain-containing protein</fullName>
    </recommendedName>
</protein>
<accession>A0A255ZGN4</accession>
<dbReference type="Pfam" id="PF00005">
    <property type="entry name" value="ABC_tran"/>
    <property type="match status" value="1"/>
</dbReference>
<sequence length="252" mass="28180">MELRLENLVIGFEKKQLNELFSANFKAGNVYAILGQNGIGKSTLLKTIAGILEPIGGSCIWDGTNLKQLTPEQRAKEVAIVLTGRPFVADLTVEELIGLGRNPHKSWFYKESATDRALCHEAATICNCLPFLNKKAVELSDGQFQLVMLARAVAQDTPILLLDEPTTHLDPAKKSELLFILHKLAYEKGKLVLFSTHDVEFMFEAVKEVLVCTSDGFKLEHIDAIKDTAAINRIFPSKFLTYSEKLQQLKYR</sequence>